<sequence length="65" mass="7398">MICPHCMNNGGMFYGIGVRETAHGYFLHCDYCGCESATKATKEEARAEWANSKFYERLKENGNKK</sequence>
<reference evidence="1" key="1">
    <citation type="journal article" date="2021" name="Proc. Natl. Acad. Sci. U.S.A.">
        <title>A Catalog of Tens of Thousands of Viruses from Human Metagenomes Reveals Hidden Associations with Chronic Diseases.</title>
        <authorList>
            <person name="Tisza M.J."/>
            <person name="Buck C.B."/>
        </authorList>
    </citation>
    <scope>NUCLEOTIDE SEQUENCE</scope>
    <source>
        <strain evidence="1">Ctkhg5</strain>
    </source>
</reference>
<dbReference type="EMBL" id="BK016067">
    <property type="protein sequence ID" value="DAF92487.1"/>
    <property type="molecule type" value="Genomic_DNA"/>
</dbReference>
<evidence type="ECO:0000313" key="1">
    <source>
        <dbReference type="EMBL" id="DAF92487.1"/>
    </source>
</evidence>
<accession>A0A8S5UDA3</accession>
<protein>
    <submittedName>
        <fullName evidence="1">Zinc-ribbon family protein</fullName>
    </submittedName>
</protein>
<proteinExistence type="predicted"/>
<name>A0A8S5UDA3_9CAUD</name>
<organism evidence="1">
    <name type="scientific">Siphoviridae sp. ctkhg5</name>
    <dbReference type="NCBI Taxonomy" id="2825643"/>
    <lineage>
        <taxon>Viruses</taxon>
        <taxon>Duplodnaviria</taxon>
        <taxon>Heunggongvirae</taxon>
        <taxon>Uroviricota</taxon>
        <taxon>Caudoviricetes</taxon>
    </lineage>
</organism>